<evidence type="ECO:0000259" key="9">
    <source>
        <dbReference type="PROSITE" id="PS50928"/>
    </source>
</evidence>
<evidence type="ECO:0000256" key="2">
    <source>
        <dbReference type="ARBA" id="ARBA00007069"/>
    </source>
</evidence>
<comment type="subcellular location">
    <subcellularLocation>
        <location evidence="1 8">Cell membrane</location>
        <topology evidence="1 8">Multi-pass membrane protein</topology>
    </subcellularLocation>
</comment>
<keyword evidence="11" id="KW-1185">Reference proteome</keyword>
<gene>
    <name evidence="10" type="ORF">ACFPP7_19060</name>
</gene>
<evidence type="ECO:0000256" key="4">
    <source>
        <dbReference type="ARBA" id="ARBA00022475"/>
    </source>
</evidence>
<accession>A0ABW0QEB4</accession>
<dbReference type="Pfam" id="PF00528">
    <property type="entry name" value="BPD_transp_1"/>
    <property type="match status" value="1"/>
</dbReference>
<dbReference type="CDD" id="cd06261">
    <property type="entry name" value="TM_PBP2"/>
    <property type="match status" value="1"/>
</dbReference>
<dbReference type="Proteomes" id="UP001596084">
    <property type="component" value="Unassembled WGS sequence"/>
</dbReference>
<dbReference type="SUPFAM" id="SSF161098">
    <property type="entry name" value="MetI-like"/>
    <property type="match status" value="1"/>
</dbReference>
<sequence>MATLIAPVPVTRPRPFFDPAIMLVAPAAAMMVMFFVYPFAYGLLLSFQPAQGGVFENYIHFFQTGDLGKTLGNTMRLALPATVINVSFALAIAYVTRLKGPYQRVLSTLLVVPLTLGTVLIAEGMLTYFGPQGWLAQSLRWLHLYEGSIRLTHNYWGVLISLVITGFPFAYLLILSYITGIDPALPRAAATLGADGWNRFRYIYLPLLTPGLVMAFCLSFVQAFSVFPSAILLGSPAGTTRVIAIAAYEAAFEQYDYSLASAVAMVMGMAQLVIVVAALGLRSLFYRGPVAGGKG</sequence>
<evidence type="ECO:0000313" key="10">
    <source>
        <dbReference type="EMBL" id="MFC5522993.1"/>
    </source>
</evidence>
<evidence type="ECO:0000256" key="6">
    <source>
        <dbReference type="ARBA" id="ARBA00022989"/>
    </source>
</evidence>
<keyword evidence="7 8" id="KW-0472">Membrane</keyword>
<name>A0ABW0QEB4_9BURK</name>
<dbReference type="Gene3D" id="1.10.3720.10">
    <property type="entry name" value="MetI-like"/>
    <property type="match status" value="1"/>
</dbReference>
<evidence type="ECO:0000256" key="5">
    <source>
        <dbReference type="ARBA" id="ARBA00022692"/>
    </source>
</evidence>
<feature type="transmembrane region" description="Helical" evidence="8">
    <location>
        <begin position="259"/>
        <end position="281"/>
    </location>
</feature>
<comment type="caution">
    <text evidence="10">The sequence shown here is derived from an EMBL/GenBank/DDBJ whole genome shotgun (WGS) entry which is preliminary data.</text>
</comment>
<keyword evidence="3 8" id="KW-0813">Transport</keyword>
<feature type="transmembrane region" description="Helical" evidence="8">
    <location>
        <begin position="77"/>
        <end position="96"/>
    </location>
</feature>
<feature type="transmembrane region" description="Helical" evidence="8">
    <location>
        <begin position="20"/>
        <end position="40"/>
    </location>
</feature>
<feature type="transmembrane region" description="Helical" evidence="8">
    <location>
        <begin position="155"/>
        <end position="181"/>
    </location>
</feature>
<feature type="transmembrane region" description="Helical" evidence="8">
    <location>
        <begin position="202"/>
        <end position="224"/>
    </location>
</feature>
<keyword evidence="4" id="KW-1003">Cell membrane</keyword>
<dbReference type="PANTHER" id="PTHR42929:SF1">
    <property type="entry name" value="INNER MEMBRANE ABC TRANSPORTER PERMEASE PROTEIN YDCU-RELATED"/>
    <property type="match status" value="1"/>
</dbReference>
<protein>
    <submittedName>
        <fullName evidence="10">ABC transporter permease</fullName>
    </submittedName>
</protein>
<dbReference type="InterPro" id="IPR000515">
    <property type="entry name" value="MetI-like"/>
</dbReference>
<reference evidence="11" key="1">
    <citation type="journal article" date="2019" name="Int. J. Syst. Evol. Microbiol.">
        <title>The Global Catalogue of Microorganisms (GCM) 10K type strain sequencing project: providing services to taxonomists for standard genome sequencing and annotation.</title>
        <authorList>
            <consortium name="The Broad Institute Genomics Platform"/>
            <consortium name="The Broad Institute Genome Sequencing Center for Infectious Disease"/>
            <person name="Wu L."/>
            <person name="Ma J."/>
        </authorList>
    </citation>
    <scope>NUCLEOTIDE SEQUENCE [LARGE SCALE GENOMIC DNA]</scope>
    <source>
        <strain evidence="11">CGMCC 4.7277</strain>
    </source>
</reference>
<dbReference type="InterPro" id="IPR035906">
    <property type="entry name" value="MetI-like_sf"/>
</dbReference>
<evidence type="ECO:0000256" key="3">
    <source>
        <dbReference type="ARBA" id="ARBA00022448"/>
    </source>
</evidence>
<feature type="transmembrane region" description="Helical" evidence="8">
    <location>
        <begin position="108"/>
        <end position="129"/>
    </location>
</feature>
<evidence type="ECO:0000256" key="7">
    <source>
        <dbReference type="ARBA" id="ARBA00023136"/>
    </source>
</evidence>
<feature type="domain" description="ABC transmembrane type-1" evidence="9">
    <location>
        <begin position="71"/>
        <end position="278"/>
    </location>
</feature>
<organism evidence="10 11">
    <name type="scientific">Polaromonas jejuensis</name>
    <dbReference type="NCBI Taxonomy" id="457502"/>
    <lineage>
        <taxon>Bacteria</taxon>
        <taxon>Pseudomonadati</taxon>
        <taxon>Pseudomonadota</taxon>
        <taxon>Betaproteobacteria</taxon>
        <taxon>Burkholderiales</taxon>
        <taxon>Comamonadaceae</taxon>
        <taxon>Polaromonas</taxon>
    </lineage>
</organism>
<dbReference type="RefSeq" id="WP_068835128.1">
    <property type="nucleotide sequence ID" value="NZ_JBHSMX010000061.1"/>
</dbReference>
<dbReference type="PANTHER" id="PTHR42929">
    <property type="entry name" value="INNER MEMBRANE ABC TRANSPORTER PERMEASE PROTEIN YDCU-RELATED-RELATED"/>
    <property type="match status" value="1"/>
</dbReference>
<dbReference type="PROSITE" id="PS50928">
    <property type="entry name" value="ABC_TM1"/>
    <property type="match status" value="1"/>
</dbReference>
<keyword evidence="6 8" id="KW-1133">Transmembrane helix</keyword>
<dbReference type="EMBL" id="JBHSMX010000061">
    <property type="protein sequence ID" value="MFC5522993.1"/>
    <property type="molecule type" value="Genomic_DNA"/>
</dbReference>
<evidence type="ECO:0000256" key="1">
    <source>
        <dbReference type="ARBA" id="ARBA00004651"/>
    </source>
</evidence>
<proteinExistence type="inferred from homology"/>
<keyword evidence="5 8" id="KW-0812">Transmembrane</keyword>
<evidence type="ECO:0000313" key="11">
    <source>
        <dbReference type="Proteomes" id="UP001596084"/>
    </source>
</evidence>
<comment type="similarity">
    <text evidence="2">Belongs to the binding-protein-dependent transport system permease family. CysTW subfamily.</text>
</comment>
<evidence type="ECO:0000256" key="8">
    <source>
        <dbReference type="RuleBase" id="RU363032"/>
    </source>
</evidence>